<dbReference type="InterPro" id="IPR016259">
    <property type="entry name" value="Hygromycin-B_Kinase"/>
</dbReference>
<dbReference type="InterPro" id="IPR002575">
    <property type="entry name" value="Aminoglycoside_PTrfase"/>
</dbReference>
<evidence type="ECO:0000259" key="1">
    <source>
        <dbReference type="Pfam" id="PF01636"/>
    </source>
</evidence>
<keyword evidence="2" id="KW-0808">Transferase</keyword>
<dbReference type="GO" id="GO:0008904">
    <property type="term" value="F:hygromycin-B 7''-O-phosphotransferase activity"/>
    <property type="evidence" value="ECO:0007669"/>
    <property type="project" value="UniProtKB-EC"/>
</dbReference>
<dbReference type="EMBL" id="JACHNH010000001">
    <property type="protein sequence ID" value="MBB4760983.1"/>
    <property type="molecule type" value="Genomic_DNA"/>
</dbReference>
<evidence type="ECO:0000313" key="2">
    <source>
        <dbReference type="EMBL" id="MBB4760983.1"/>
    </source>
</evidence>
<keyword evidence="2" id="KW-0418">Kinase</keyword>
<gene>
    <name evidence="2" type="ORF">BJ971_001539</name>
</gene>
<dbReference type="InterPro" id="IPR051678">
    <property type="entry name" value="AGP_Transferase"/>
</dbReference>
<dbReference type="PANTHER" id="PTHR21310:SF15">
    <property type="entry name" value="AMINOGLYCOSIDE PHOSPHOTRANSFERASE DOMAIN-CONTAINING PROTEIN"/>
    <property type="match status" value="1"/>
</dbReference>
<dbReference type="RefSeq" id="WP_203709401.1">
    <property type="nucleotide sequence ID" value="NZ_BOMK01000037.1"/>
</dbReference>
<sequence length="311" mass="33680">MTRENVDTVWPCADDEEDFDFVARDEEALGPGVRALCASLGVTGAASRYPTGSLPVYAVGDLVLKLFPPVHVDELPVEAGVLAAVHGRLPVPTPAVHATGSFERWGYVLMDRMPGVPLSSVWPGLAAPERDALADQLGAAIAALHALAVPEIDEWWPADWAEFVGDQASGCAGRQRALGLGPAWVAQIPSFLAEVPLGAETPVLLHTEILDEHLLVADGRLTGLIDFEPAMRGAAEYDFVGPAVFLANGDGRFYGRMLRAYGIEPDRELRRRLMAWTLLHYYSNLGAYLKRLPAPAEPTFESLAERWFATA</sequence>
<name>A0A7W7HUL4_9ACTN</name>
<organism evidence="2 3">
    <name type="scientific">Actinoplanes digitatis</name>
    <dbReference type="NCBI Taxonomy" id="1868"/>
    <lineage>
        <taxon>Bacteria</taxon>
        <taxon>Bacillati</taxon>
        <taxon>Actinomycetota</taxon>
        <taxon>Actinomycetes</taxon>
        <taxon>Micromonosporales</taxon>
        <taxon>Micromonosporaceae</taxon>
        <taxon>Actinoplanes</taxon>
    </lineage>
</organism>
<accession>A0A7W7HUL4</accession>
<dbReference type="SUPFAM" id="SSF56112">
    <property type="entry name" value="Protein kinase-like (PK-like)"/>
    <property type="match status" value="1"/>
</dbReference>
<evidence type="ECO:0000313" key="3">
    <source>
        <dbReference type="Proteomes" id="UP000578112"/>
    </source>
</evidence>
<keyword evidence="3" id="KW-1185">Reference proteome</keyword>
<reference evidence="2 3" key="1">
    <citation type="submission" date="2020-08" db="EMBL/GenBank/DDBJ databases">
        <title>Sequencing the genomes of 1000 actinobacteria strains.</title>
        <authorList>
            <person name="Klenk H.-P."/>
        </authorList>
    </citation>
    <scope>NUCLEOTIDE SEQUENCE [LARGE SCALE GENOMIC DNA]</scope>
    <source>
        <strain evidence="2 3">DSM 43149</strain>
    </source>
</reference>
<dbReference type="Gene3D" id="3.90.1200.10">
    <property type="match status" value="1"/>
</dbReference>
<protein>
    <submittedName>
        <fullName evidence="2">Hygromycin-B 7''-O-kinase</fullName>
        <ecNumber evidence="2">2.7.1.119</ecNumber>
    </submittedName>
</protein>
<feature type="domain" description="Aminoglycoside phosphotransferase" evidence="1">
    <location>
        <begin position="56"/>
        <end position="268"/>
    </location>
</feature>
<dbReference type="PIRSF" id="PIRSF000707">
    <property type="entry name" value="Hygromycin-B_kinase"/>
    <property type="match status" value="1"/>
</dbReference>
<dbReference type="PANTHER" id="PTHR21310">
    <property type="entry name" value="AMINOGLYCOSIDE PHOSPHOTRANSFERASE-RELATED-RELATED"/>
    <property type="match status" value="1"/>
</dbReference>
<dbReference type="Pfam" id="PF01636">
    <property type="entry name" value="APH"/>
    <property type="match status" value="1"/>
</dbReference>
<dbReference type="AlphaFoldDB" id="A0A7W7HUL4"/>
<dbReference type="Proteomes" id="UP000578112">
    <property type="component" value="Unassembled WGS sequence"/>
</dbReference>
<dbReference type="InterPro" id="IPR011009">
    <property type="entry name" value="Kinase-like_dom_sf"/>
</dbReference>
<comment type="caution">
    <text evidence="2">The sequence shown here is derived from an EMBL/GenBank/DDBJ whole genome shotgun (WGS) entry which is preliminary data.</text>
</comment>
<dbReference type="CDD" id="cd05120">
    <property type="entry name" value="APH_ChoK_like"/>
    <property type="match status" value="1"/>
</dbReference>
<dbReference type="EC" id="2.7.1.119" evidence="2"/>
<proteinExistence type="predicted"/>